<dbReference type="InterPro" id="IPR003593">
    <property type="entry name" value="AAA+_ATPase"/>
</dbReference>
<dbReference type="PANTHER" id="PTHR24220">
    <property type="entry name" value="IMPORT ATP-BINDING PROTEIN"/>
    <property type="match status" value="1"/>
</dbReference>
<accession>A0A485LZ51</accession>
<dbReference type="GO" id="GO:0005524">
    <property type="term" value="F:ATP binding"/>
    <property type="evidence" value="ECO:0007669"/>
    <property type="project" value="UniProtKB-KW"/>
</dbReference>
<evidence type="ECO:0000313" key="6">
    <source>
        <dbReference type="EMBL" id="VFU13352.1"/>
    </source>
</evidence>
<dbReference type="PROSITE" id="PS00211">
    <property type="entry name" value="ABC_TRANSPORTER_1"/>
    <property type="match status" value="1"/>
</dbReference>
<dbReference type="PANTHER" id="PTHR24220:SF470">
    <property type="entry name" value="CELL DIVISION ATP-BINDING PROTEIN FTSE"/>
    <property type="match status" value="1"/>
</dbReference>
<dbReference type="Gene3D" id="3.40.50.300">
    <property type="entry name" value="P-loop containing nucleotide triphosphate hydrolases"/>
    <property type="match status" value="1"/>
</dbReference>
<proteinExistence type="inferred from homology"/>
<dbReference type="AlphaFoldDB" id="A0A485LZ51"/>
<organism evidence="6">
    <name type="scientific">anaerobic digester metagenome</name>
    <dbReference type="NCBI Taxonomy" id="1263854"/>
    <lineage>
        <taxon>unclassified sequences</taxon>
        <taxon>metagenomes</taxon>
        <taxon>ecological metagenomes</taxon>
    </lineage>
</organism>
<name>A0A485LZ51_9ZZZZ</name>
<dbReference type="SMART" id="SM00382">
    <property type="entry name" value="AAA"/>
    <property type="match status" value="1"/>
</dbReference>
<dbReference type="FunFam" id="3.40.50.300:FF:000056">
    <property type="entry name" value="Cell division ATP-binding protein FtsE"/>
    <property type="match status" value="1"/>
</dbReference>
<dbReference type="EMBL" id="CAADRM010000079">
    <property type="protein sequence ID" value="VFU13352.1"/>
    <property type="molecule type" value="Genomic_DNA"/>
</dbReference>
<keyword evidence="3" id="KW-0547">Nucleotide-binding</keyword>
<evidence type="ECO:0000256" key="1">
    <source>
        <dbReference type="ARBA" id="ARBA00005417"/>
    </source>
</evidence>
<evidence type="ECO:0000256" key="3">
    <source>
        <dbReference type="ARBA" id="ARBA00022741"/>
    </source>
</evidence>
<evidence type="ECO:0000256" key="4">
    <source>
        <dbReference type="ARBA" id="ARBA00022840"/>
    </source>
</evidence>
<evidence type="ECO:0000259" key="5">
    <source>
        <dbReference type="PROSITE" id="PS50893"/>
    </source>
</evidence>
<dbReference type="GO" id="GO:0016887">
    <property type="term" value="F:ATP hydrolysis activity"/>
    <property type="evidence" value="ECO:0007669"/>
    <property type="project" value="InterPro"/>
</dbReference>
<dbReference type="Pfam" id="PF00005">
    <property type="entry name" value="ABC_tran"/>
    <property type="match status" value="1"/>
</dbReference>
<dbReference type="GO" id="GO:0022857">
    <property type="term" value="F:transmembrane transporter activity"/>
    <property type="evidence" value="ECO:0007669"/>
    <property type="project" value="TreeGrafter"/>
</dbReference>
<dbReference type="InterPro" id="IPR017911">
    <property type="entry name" value="MacB-like_ATP-bd"/>
</dbReference>
<dbReference type="PROSITE" id="PS50893">
    <property type="entry name" value="ABC_TRANSPORTER_2"/>
    <property type="match status" value="1"/>
</dbReference>
<dbReference type="InterPro" id="IPR027417">
    <property type="entry name" value="P-loop_NTPase"/>
</dbReference>
<sequence length="217" mass="24601">MIILQNVSKLYHDSTYALRDVSFQISRGECCFILGPSGAGKTTLLKILHVIERPTKGQVYLFERDAGRLSGPDIQALRQHMGFIFQDYRLIDDWTVYDNIAVILQILGKSSGYIRSRVWQLLKWAGLQHKVYERAGALSGGERQRVAIIRAIIHDPDILLADEPVGSLDDATARFVMNMFYRLHRKGTTLVIASHREDPFIDFARVISLDRGMIVNG</sequence>
<reference evidence="6" key="1">
    <citation type="submission" date="2019-03" db="EMBL/GenBank/DDBJ databases">
        <authorList>
            <person name="Hao L."/>
        </authorList>
    </citation>
    <scope>NUCLEOTIDE SEQUENCE</scope>
</reference>
<keyword evidence="2" id="KW-0813">Transport</keyword>
<dbReference type="SUPFAM" id="SSF52540">
    <property type="entry name" value="P-loop containing nucleoside triphosphate hydrolases"/>
    <property type="match status" value="1"/>
</dbReference>
<feature type="domain" description="ABC transporter" evidence="5">
    <location>
        <begin position="2"/>
        <end position="215"/>
    </location>
</feature>
<dbReference type="InterPro" id="IPR003439">
    <property type="entry name" value="ABC_transporter-like_ATP-bd"/>
</dbReference>
<dbReference type="GO" id="GO:0005886">
    <property type="term" value="C:plasma membrane"/>
    <property type="evidence" value="ECO:0007669"/>
    <property type="project" value="TreeGrafter"/>
</dbReference>
<comment type="similarity">
    <text evidence="1">Belongs to the ABC transporter superfamily.</text>
</comment>
<dbReference type="CDD" id="cd03255">
    <property type="entry name" value="ABC_MJ0796_LolCDE_FtsE"/>
    <property type="match status" value="1"/>
</dbReference>
<dbReference type="InterPro" id="IPR015854">
    <property type="entry name" value="ABC_transpr_LolD-like"/>
</dbReference>
<protein>
    <submittedName>
        <fullName evidence="6">Transporter subunit: ATP-binding component of ABC superfamily</fullName>
    </submittedName>
</protein>
<dbReference type="InterPro" id="IPR017871">
    <property type="entry name" value="ABC_transporter-like_CS"/>
</dbReference>
<keyword evidence="4 6" id="KW-0067">ATP-binding</keyword>
<gene>
    <name evidence="6" type="primary">ftsE</name>
    <name evidence="6" type="ORF">SCFA_180040</name>
</gene>
<evidence type="ECO:0000256" key="2">
    <source>
        <dbReference type="ARBA" id="ARBA00022448"/>
    </source>
</evidence>